<dbReference type="SUPFAM" id="SSF53271">
    <property type="entry name" value="PRTase-like"/>
    <property type="match status" value="1"/>
</dbReference>
<organism evidence="3 4">
    <name type="scientific">Lentilactobacillus buchneri DSM 20057</name>
    <dbReference type="NCBI Taxonomy" id="1423728"/>
    <lineage>
        <taxon>Bacteria</taxon>
        <taxon>Bacillati</taxon>
        <taxon>Bacillota</taxon>
        <taxon>Bacilli</taxon>
        <taxon>Lactobacillales</taxon>
        <taxon>Lactobacillaceae</taxon>
        <taxon>Lentilactobacillus</taxon>
    </lineage>
</organism>
<gene>
    <name evidence="3" type="ORF">C5L32_000722</name>
</gene>
<evidence type="ECO:0000259" key="2">
    <source>
        <dbReference type="PROSITE" id="PS50839"/>
    </source>
</evidence>
<dbReference type="Gene3D" id="3.40.50.2020">
    <property type="match status" value="1"/>
</dbReference>
<sequence>MKACLLCGSRLRQEIPLADLIRLTPLQKRAICEACSATFSALNLLPTCSSCGRRRTNDMSDPCYDCLRWEKDGQFKFINSAMYEYNPAMKDYMKRYKFAGDYRLRKVFSDQIHEQLKKQSAIIVPIPVGKDTVATRGFNQVTGLLENDRYLNLLSVRFDKKAIRQSAKNRQSRLLLDQPFEMIESQKNQVKNRAVLLVDDVYTTGTTIRHAAALIQQAGAASVKGFTLAR</sequence>
<evidence type="ECO:0000256" key="1">
    <source>
        <dbReference type="ARBA" id="ARBA00008007"/>
    </source>
</evidence>
<dbReference type="CDD" id="cd06223">
    <property type="entry name" value="PRTases_typeI"/>
    <property type="match status" value="1"/>
</dbReference>
<comment type="caution">
    <text evidence="3">The sequence shown here is derived from an EMBL/GenBank/DDBJ whole genome shotgun (WGS) entry which is preliminary data.</text>
</comment>
<dbReference type="PANTHER" id="PTHR47505">
    <property type="entry name" value="DNA UTILIZATION PROTEIN YHGH"/>
    <property type="match status" value="1"/>
</dbReference>
<reference evidence="3 4" key="1">
    <citation type="journal article" date="2019" name="Appl. Microbiol. Biotechnol.">
        <title>Uncovering carbohydrate metabolism through a genotype-phenotype association study of 56 lactic acid bacteria genomes.</title>
        <authorList>
            <person name="Buron-Moles G."/>
            <person name="Chailyan A."/>
            <person name="Dolejs I."/>
            <person name="Forster J."/>
            <person name="Miks M.H."/>
        </authorList>
    </citation>
    <scope>NUCLEOTIDE SEQUENCE [LARGE SCALE GENOMIC DNA]</scope>
    <source>
        <strain evidence="3 4">ATCC 4005</strain>
    </source>
</reference>
<dbReference type="AlphaFoldDB" id="A0A4R5NM78"/>
<dbReference type="Pfam" id="PF00156">
    <property type="entry name" value="Pribosyltran"/>
    <property type="match status" value="1"/>
</dbReference>
<dbReference type="GO" id="GO:0003824">
    <property type="term" value="F:catalytic activity"/>
    <property type="evidence" value="ECO:0007669"/>
    <property type="project" value="UniProtKB-ARBA"/>
</dbReference>
<dbReference type="PANTHER" id="PTHR47505:SF1">
    <property type="entry name" value="DNA UTILIZATION PROTEIN YHGH"/>
    <property type="match status" value="1"/>
</dbReference>
<dbReference type="InterPro" id="IPR006189">
    <property type="entry name" value="CHASE_dom"/>
</dbReference>
<evidence type="ECO:0000313" key="3">
    <source>
        <dbReference type="EMBL" id="TDG76846.1"/>
    </source>
</evidence>
<dbReference type="RefSeq" id="WP_013728150.1">
    <property type="nucleotide sequence ID" value="NZ_AZDM01000005.1"/>
</dbReference>
<comment type="similarity">
    <text evidence="1">Belongs to the ComF/GntX family.</text>
</comment>
<dbReference type="InterPro" id="IPR051910">
    <property type="entry name" value="ComF/GntX_DNA_util-trans"/>
</dbReference>
<protein>
    <recommendedName>
        <fullName evidence="2">CHASE domain-containing protein</fullName>
    </recommendedName>
</protein>
<dbReference type="InterPro" id="IPR029057">
    <property type="entry name" value="PRTase-like"/>
</dbReference>
<dbReference type="InterPro" id="IPR000836">
    <property type="entry name" value="PRTase_dom"/>
</dbReference>
<dbReference type="Proteomes" id="UP000295181">
    <property type="component" value="Unassembled WGS sequence"/>
</dbReference>
<accession>A0A4R5NM78</accession>
<evidence type="ECO:0000313" key="4">
    <source>
        <dbReference type="Proteomes" id="UP000295181"/>
    </source>
</evidence>
<name>A0A4R5NM78_LENBU</name>
<feature type="domain" description="CHASE" evidence="2">
    <location>
        <begin position="151"/>
        <end position="230"/>
    </location>
</feature>
<dbReference type="EMBL" id="PUFP01000057">
    <property type="protein sequence ID" value="TDG76846.1"/>
    <property type="molecule type" value="Genomic_DNA"/>
</dbReference>
<dbReference type="PROSITE" id="PS50839">
    <property type="entry name" value="CHASE"/>
    <property type="match status" value="1"/>
</dbReference>
<proteinExistence type="inferred from homology"/>